<comment type="caution">
    <text evidence="2">The sequence shown here is derived from an EMBL/GenBank/DDBJ whole genome shotgun (WGS) entry which is preliminary data.</text>
</comment>
<gene>
    <name evidence="2" type="ORF">EJB05_55145</name>
</gene>
<evidence type="ECO:0000313" key="3">
    <source>
        <dbReference type="Proteomes" id="UP000324897"/>
    </source>
</evidence>
<sequence length="243" mass="27557">MEGSRGGNQLSETSKREVATHQVSVHENDEYNATMTNFFQVPMHLYNANSETQFNFHANQSFKNSGFNDSALASYQDINAGNFNVGPFNLGPTGTYTGLMEHIISSQEDKMAEHELQYDNRTFTDLLLGKNYTPEVFSYPGQQNFGEEYALNTSNNTTEGNMHQMVDDSSIDNTTATANEQSDSHQRSSEIFEEDNGNWQVDFFEQLHLEEALLGKPKRRGSRQDKASNREMEAQNEKQHKAK</sequence>
<accession>A0A5J9SKJ8</accession>
<dbReference type="Proteomes" id="UP000324897">
    <property type="component" value="Unassembled WGS sequence"/>
</dbReference>
<feature type="region of interest" description="Disordered" evidence="1">
    <location>
        <begin position="213"/>
        <end position="243"/>
    </location>
</feature>
<dbReference type="Gramene" id="TVT99476">
    <property type="protein sequence ID" value="TVT99476"/>
    <property type="gene ID" value="EJB05_55145"/>
</dbReference>
<protein>
    <submittedName>
        <fullName evidence="2">Uncharacterized protein</fullName>
    </submittedName>
</protein>
<keyword evidence="3" id="KW-1185">Reference proteome</keyword>
<proteinExistence type="predicted"/>
<feature type="compositionally biased region" description="Basic and acidic residues" evidence="1">
    <location>
        <begin position="222"/>
        <end position="243"/>
    </location>
</feature>
<organism evidence="2 3">
    <name type="scientific">Eragrostis curvula</name>
    <name type="common">weeping love grass</name>
    <dbReference type="NCBI Taxonomy" id="38414"/>
    <lineage>
        <taxon>Eukaryota</taxon>
        <taxon>Viridiplantae</taxon>
        <taxon>Streptophyta</taxon>
        <taxon>Embryophyta</taxon>
        <taxon>Tracheophyta</taxon>
        <taxon>Spermatophyta</taxon>
        <taxon>Magnoliopsida</taxon>
        <taxon>Liliopsida</taxon>
        <taxon>Poales</taxon>
        <taxon>Poaceae</taxon>
        <taxon>PACMAD clade</taxon>
        <taxon>Chloridoideae</taxon>
        <taxon>Eragrostideae</taxon>
        <taxon>Eragrostidinae</taxon>
        <taxon>Eragrostis</taxon>
    </lineage>
</organism>
<evidence type="ECO:0000313" key="2">
    <source>
        <dbReference type="EMBL" id="TVT99476.1"/>
    </source>
</evidence>
<reference evidence="2 3" key="1">
    <citation type="journal article" date="2019" name="Sci. Rep.">
        <title>A high-quality genome of Eragrostis curvula grass provides insights into Poaceae evolution and supports new strategies to enhance forage quality.</title>
        <authorList>
            <person name="Carballo J."/>
            <person name="Santos B.A.C.M."/>
            <person name="Zappacosta D."/>
            <person name="Garbus I."/>
            <person name="Selva J.P."/>
            <person name="Gallo C.A."/>
            <person name="Diaz A."/>
            <person name="Albertini E."/>
            <person name="Caccamo M."/>
            <person name="Echenique V."/>
        </authorList>
    </citation>
    <scope>NUCLEOTIDE SEQUENCE [LARGE SCALE GENOMIC DNA]</scope>
    <source>
        <strain evidence="3">cv. Victoria</strain>
        <tissue evidence="2">Leaf</tissue>
    </source>
</reference>
<dbReference type="AlphaFoldDB" id="A0A5J9SKJ8"/>
<feature type="compositionally biased region" description="Basic and acidic residues" evidence="1">
    <location>
        <begin position="13"/>
        <end position="23"/>
    </location>
</feature>
<name>A0A5J9SKJ8_9POAL</name>
<dbReference type="EMBL" id="RWGY01000714">
    <property type="protein sequence ID" value="TVT99476.1"/>
    <property type="molecule type" value="Genomic_DNA"/>
</dbReference>
<evidence type="ECO:0000256" key="1">
    <source>
        <dbReference type="SAM" id="MobiDB-lite"/>
    </source>
</evidence>
<feature type="region of interest" description="Disordered" evidence="1">
    <location>
        <begin position="1"/>
        <end position="23"/>
    </location>
</feature>